<sequence length="192" mass="20661">MVNKKSLTAAAALPVVAPPPDPPQIFRRERSNRLLPSPRAAKLGSQAWGPDSVIQKRDEKRSRSLGLISSDEGNVIFPGRRFVEPPSKKAKSGAAPPTLRLPKLRPKAVPAACVSTASSLSKGKKFLLTAAATPPSTRSKKQSSSSKLDDVKIDAAACQEVDSLKEELGKLKEKLKEEEAFVGRRSSGSRKR</sequence>
<dbReference type="AlphaFoldDB" id="A0AAD8RB06"/>
<gene>
    <name evidence="3" type="ORF">QYE76_022823</name>
</gene>
<dbReference type="Proteomes" id="UP001231189">
    <property type="component" value="Unassembled WGS sequence"/>
</dbReference>
<comment type="caution">
    <text evidence="3">The sequence shown here is derived from an EMBL/GenBank/DDBJ whole genome shotgun (WGS) entry which is preliminary data.</text>
</comment>
<dbReference type="EMBL" id="JAUUTY010000006">
    <property type="protein sequence ID" value="KAK1617306.1"/>
    <property type="molecule type" value="Genomic_DNA"/>
</dbReference>
<keyword evidence="4" id="KW-1185">Reference proteome</keyword>
<feature type="region of interest" description="Disordered" evidence="2">
    <location>
        <begin position="79"/>
        <end position="101"/>
    </location>
</feature>
<reference evidence="3" key="1">
    <citation type="submission" date="2023-07" db="EMBL/GenBank/DDBJ databases">
        <title>A chromosome-level genome assembly of Lolium multiflorum.</title>
        <authorList>
            <person name="Chen Y."/>
            <person name="Copetti D."/>
            <person name="Kolliker R."/>
            <person name="Studer B."/>
        </authorList>
    </citation>
    <scope>NUCLEOTIDE SEQUENCE</scope>
    <source>
        <strain evidence="3">02402/16</strain>
        <tissue evidence="3">Leaf</tissue>
    </source>
</reference>
<protein>
    <submittedName>
        <fullName evidence="3">Uncharacterized protein</fullName>
    </submittedName>
</protein>
<evidence type="ECO:0000313" key="4">
    <source>
        <dbReference type="Proteomes" id="UP001231189"/>
    </source>
</evidence>
<evidence type="ECO:0000256" key="1">
    <source>
        <dbReference type="SAM" id="Coils"/>
    </source>
</evidence>
<feature type="region of interest" description="Disordered" evidence="2">
    <location>
        <begin position="41"/>
        <end position="65"/>
    </location>
</feature>
<accession>A0AAD8RB06</accession>
<proteinExistence type="predicted"/>
<keyword evidence="1" id="KW-0175">Coiled coil</keyword>
<evidence type="ECO:0000256" key="2">
    <source>
        <dbReference type="SAM" id="MobiDB-lite"/>
    </source>
</evidence>
<feature type="region of interest" description="Disordered" evidence="2">
    <location>
        <begin position="1"/>
        <end position="25"/>
    </location>
</feature>
<evidence type="ECO:0000313" key="3">
    <source>
        <dbReference type="EMBL" id="KAK1617306.1"/>
    </source>
</evidence>
<feature type="coiled-coil region" evidence="1">
    <location>
        <begin position="154"/>
        <end position="181"/>
    </location>
</feature>
<name>A0AAD8RB06_LOLMU</name>
<feature type="region of interest" description="Disordered" evidence="2">
    <location>
        <begin position="131"/>
        <end position="150"/>
    </location>
</feature>
<organism evidence="3 4">
    <name type="scientific">Lolium multiflorum</name>
    <name type="common">Italian ryegrass</name>
    <name type="synonym">Lolium perenne subsp. multiflorum</name>
    <dbReference type="NCBI Taxonomy" id="4521"/>
    <lineage>
        <taxon>Eukaryota</taxon>
        <taxon>Viridiplantae</taxon>
        <taxon>Streptophyta</taxon>
        <taxon>Embryophyta</taxon>
        <taxon>Tracheophyta</taxon>
        <taxon>Spermatophyta</taxon>
        <taxon>Magnoliopsida</taxon>
        <taxon>Liliopsida</taxon>
        <taxon>Poales</taxon>
        <taxon>Poaceae</taxon>
        <taxon>BOP clade</taxon>
        <taxon>Pooideae</taxon>
        <taxon>Poodae</taxon>
        <taxon>Poeae</taxon>
        <taxon>Poeae Chloroplast Group 2 (Poeae type)</taxon>
        <taxon>Loliodinae</taxon>
        <taxon>Loliinae</taxon>
        <taxon>Lolium</taxon>
    </lineage>
</organism>